<reference evidence="2 3" key="1">
    <citation type="submission" date="2020-07" db="EMBL/GenBank/DDBJ databases">
        <title>Fungal Genomes of the International Space Station.</title>
        <authorList>
            <person name="Seuylemezian A."/>
            <person name="Singh N.K."/>
            <person name="Wood J."/>
            <person name="Venkateswaran K."/>
        </authorList>
    </citation>
    <scope>NUCLEOTIDE SEQUENCE [LARGE SCALE GENOMIC DNA]</scope>
    <source>
        <strain evidence="2 3">PL-B2</strain>
    </source>
</reference>
<feature type="transmembrane region" description="Helical" evidence="1">
    <location>
        <begin position="67"/>
        <end position="83"/>
    </location>
</feature>
<keyword evidence="1" id="KW-0812">Transmembrane</keyword>
<keyword evidence="1" id="KW-1133">Transmembrane helix</keyword>
<proteinExistence type="predicted"/>
<evidence type="ECO:0000313" key="2">
    <source>
        <dbReference type="EMBL" id="MBY0095321.1"/>
    </source>
</evidence>
<gene>
    <name evidence="2" type="ORF">H0185_00605</name>
</gene>
<evidence type="ECO:0000256" key="1">
    <source>
        <dbReference type="SAM" id="Phobius"/>
    </source>
</evidence>
<keyword evidence="1" id="KW-0472">Membrane</keyword>
<dbReference type="InterPro" id="IPR025576">
    <property type="entry name" value="YwiC"/>
</dbReference>
<comment type="caution">
    <text evidence="2">The sequence shown here is derived from an EMBL/GenBank/DDBJ whole genome shotgun (WGS) entry which is preliminary data.</text>
</comment>
<protein>
    <submittedName>
        <fullName evidence="2">YwiC-like family protein</fullName>
    </submittedName>
</protein>
<feature type="transmembrane region" description="Helical" evidence="1">
    <location>
        <begin position="118"/>
        <end position="135"/>
    </location>
</feature>
<accession>A0ABS7JZA9</accession>
<organism evidence="2 3">
    <name type="scientific">Mesobacillus maritimus</name>
    <dbReference type="NCBI Taxonomy" id="1643336"/>
    <lineage>
        <taxon>Bacteria</taxon>
        <taxon>Bacillati</taxon>
        <taxon>Bacillota</taxon>
        <taxon>Bacilli</taxon>
        <taxon>Bacillales</taxon>
        <taxon>Bacillaceae</taxon>
        <taxon>Mesobacillus</taxon>
    </lineage>
</organism>
<dbReference type="EMBL" id="JACWFH010000001">
    <property type="protein sequence ID" value="MBY0095321.1"/>
    <property type="molecule type" value="Genomic_DNA"/>
</dbReference>
<sequence length="243" mass="28043">MIVKLFIPKQHGAWAMLIIPFWLGAAATEIVWQHIPFFLGWLLLYLATYPMLLLFKKKNIPFYRKWTIIYLVPALAFLMVPLFTMPTIVYFGLAMLPFFAVNTYYSRKKNERALMNDLSAIINFSIAGLASSYLASGNLTLEALLVFFSSILFFVGSTLYVKTMVREKKNIRYKYISWIYHAVVLILWIIIGEWIVALAFIPSLIRAFVLYGNPLGMMKLGVYEIVNAALFFIIMLFPIILYS</sequence>
<keyword evidence="3" id="KW-1185">Reference proteome</keyword>
<feature type="transmembrane region" description="Helical" evidence="1">
    <location>
        <begin position="89"/>
        <end position="106"/>
    </location>
</feature>
<name>A0ABS7JZA9_9BACI</name>
<feature type="transmembrane region" description="Helical" evidence="1">
    <location>
        <begin position="182"/>
        <end position="205"/>
    </location>
</feature>
<feature type="transmembrane region" description="Helical" evidence="1">
    <location>
        <begin position="225"/>
        <end position="242"/>
    </location>
</feature>
<dbReference type="Proteomes" id="UP000769780">
    <property type="component" value="Unassembled WGS sequence"/>
</dbReference>
<evidence type="ECO:0000313" key="3">
    <source>
        <dbReference type="Proteomes" id="UP000769780"/>
    </source>
</evidence>
<feature type="transmembrane region" description="Helical" evidence="1">
    <location>
        <begin position="12"/>
        <end position="32"/>
    </location>
</feature>
<dbReference type="Pfam" id="PF14256">
    <property type="entry name" value="YwiC"/>
    <property type="match status" value="1"/>
</dbReference>
<feature type="transmembrane region" description="Helical" evidence="1">
    <location>
        <begin position="38"/>
        <end position="55"/>
    </location>
</feature>
<feature type="transmembrane region" description="Helical" evidence="1">
    <location>
        <begin position="141"/>
        <end position="161"/>
    </location>
</feature>